<dbReference type="PANTHER" id="PTHR31569:SF4">
    <property type="entry name" value="SWIM-TYPE DOMAIN-CONTAINING PROTEIN"/>
    <property type="match status" value="1"/>
</dbReference>
<evidence type="ECO:0000259" key="1">
    <source>
        <dbReference type="Pfam" id="PF21056"/>
    </source>
</evidence>
<dbReference type="Pfam" id="PF21056">
    <property type="entry name" value="ZSWIM1-3_RNaseH-like"/>
    <property type="match status" value="1"/>
</dbReference>
<dbReference type="InterPro" id="IPR052579">
    <property type="entry name" value="Zinc_finger_SWIM"/>
</dbReference>
<reference evidence="3" key="1">
    <citation type="submission" date="2017-03" db="EMBL/GenBank/DDBJ databases">
        <title>Phytopthora megakarya and P. palmivora, two closely related causual agents of cacao black pod achieved similar genome size and gene model numbers by different mechanisms.</title>
        <authorList>
            <person name="Ali S."/>
            <person name="Shao J."/>
            <person name="Larry D.J."/>
            <person name="Kronmiller B."/>
            <person name="Shen D."/>
            <person name="Strem M.D."/>
            <person name="Melnick R.L."/>
            <person name="Guiltinan M.J."/>
            <person name="Tyler B.M."/>
            <person name="Meinhardt L.W."/>
            <person name="Bailey B.A."/>
        </authorList>
    </citation>
    <scope>NUCLEOTIDE SEQUENCE [LARGE SCALE GENOMIC DNA]</scope>
    <source>
        <strain evidence="3">zdho120</strain>
    </source>
</reference>
<dbReference type="InterPro" id="IPR048324">
    <property type="entry name" value="ZSWIM1-3_RNaseH-like"/>
</dbReference>
<evidence type="ECO:0000313" key="3">
    <source>
        <dbReference type="Proteomes" id="UP000198211"/>
    </source>
</evidence>
<dbReference type="Proteomes" id="UP000198211">
    <property type="component" value="Unassembled WGS sequence"/>
</dbReference>
<dbReference type="AlphaFoldDB" id="A0A225WCV9"/>
<dbReference type="OrthoDB" id="127160at2759"/>
<dbReference type="PANTHER" id="PTHR31569">
    <property type="entry name" value="SWIM-TYPE DOMAIN-CONTAINING PROTEIN"/>
    <property type="match status" value="1"/>
</dbReference>
<gene>
    <name evidence="2" type="ORF">PHMEG_00011338</name>
</gene>
<protein>
    <recommendedName>
        <fullName evidence="1">ZSWIM1/3 RNaseH-like domain-containing protein</fullName>
    </recommendedName>
</protein>
<sequence>MGSSAPKIQVSWEQYAKPFVCTNHGKYKSRGNKQTTPTRIAKINACVKLVEAVTSMFLVKITKWNLERKHRLTGYAFRQHPSKRIVMNDATMHIVDKLRKAGSKKMNILKFITDNSESNSMTQDARNLHGNRPSKIEKRLKKWMMDFEDQPGDIGRICTDDGNENVILATCIKLQTKYMGSLFDQFPEVMLLDVTHGTNRSKYKDFSFMAHDTFGKGQFVQHALLQNERWPTLLTQTFKSNNPAWSIEFVLIDKEFTELSVLKQVYPNDTILLCQFHVLTYLGEDIASAEYRFSSWQKDYRSRVCYNRETPIYSERSQNQGQLPRTLVRKQDPEYSETKYQHKQPSWKRLKEWVDSFISDDACIASTMYYQSVQEKRFFGEVYKTVNAQHAAYDGKMTLVTNVVSGHAGDIIYEPYLYAITWESYEFYEGYPGVYFAKVPVKMTISLTILTQRITKIVIPTQLLYRRWLLSTVRSANEYDNAIIDRSIEAPIRIVRSETRSNRKYRETSQIATEIVDTMADLRMVQYREAV</sequence>
<proteinExistence type="predicted"/>
<name>A0A225WCV9_9STRA</name>
<comment type="caution">
    <text evidence="2">The sequence shown here is derived from an EMBL/GenBank/DDBJ whole genome shotgun (WGS) entry which is preliminary data.</text>
</comment>
<accession>A0A225WCV9</accession>
<keyword evidence="3" id="KW-1185">Reference proteome</keyword>
<feature type="domain" description="ZSWIM1/3 RNaseH-like" evidence="1">
    <location>
        <begin position="148"/>
        <end position="272"/>
    </location>
</feature>
<organism evidence="2 3">
    <name type="scientific">Phytophthora megakarya</name>
    <dbReference type="NCBI Taxonomy" id="4795"/>
    <lineage>
        <taxon>Eukaryota</taxon>
        <taxon>Sar</taxon>
        <taxon>Stramenopiles</taxon>
        <taxon>Oomycota</taxon>
        <taxon>Peronosporomycetes</taxon>
        <taxon>Peronosporales</taxon>
        <taxon>Peronosporaceae</taxon>
        <taxon>Phytophthora</taxon>
    </lineage>
</organism>
<dbReference type="EMBL" id="NBNE01001194">
    <property type="protein sequence ID" value="OWZ15088.1"/>
    <property type="molecule type" value="Genomic_DNA"/>
</dbReference>
<evidence type="ECO:0000313" key="2">
    <source>
        <dbReference type="EMBL" id="OWZ15088.1"/>
    </source>
</evidence>